<organism evidence="1 2">
    <name type="scientific">Armillaria ostoyae</name>
    <name type="common">Armillaria root rot fungus</name>
    <dbReference type="NCBI Taxonomy" id="47428"/>
    <lineage>
        <taxon>Eukaryota</taxon>
        <taxon>Fungi</taxon>
        <taxon>Dikarya</taxon>
        <taxon>Basidiomycota</taxon>
        <taxon>Agaricomycotina</taxon>
        <taxon>Agaricomycetes</taxon>
        <taxon>Agaricomycetidae</taxon>
        <taxon>Agaricales</taxon>
        <taxon>Marasmiineae</taxon>
        <taxon>Physalacriaceae</taxon>
        <taxon>Armillaria</taxon>
    </lineage>
</organism>
<name>A0A284RXZ8_ARMOS</name>
<dbReference type="AlphaFoldDB" id="A0A284RXZ8"/>
<proteinExistence type="predicted"/>
<dbReference type="Proteomes" id="UP000219338">
    <property type="component" value="Unassembled WGS sequence"/>
</dbReference>
<sequence>MKTKQFIGALLDLDECLKIHTAQEYRLGTTFELGFGVFGSTKGGQSDRQGIERLVKFGIVDVLNFRPNPSVGLHAQL</sequence>
<protein>
    <submittedName>
        <fullName evidence="1">Uncharacterized protein</fullName>
    </submittedName>
</protein>
<keyword evidence="2" id="KW-1185">Reference proteome</keyword>
<dbReference type="OrthoDB" id="10483287at2759"/>
<evidence type="ECO:0000313" key="1">
    <source>
        <dbReference type="EMBL" id="SJL13628.1"/>
    </source>
</evidence>
<reference evidence="2" key="1">
    <citation type="journal article" date="2017" name="Nat. Ecol. Evol.">
        <title>Genome expansion and lineage-specific genetic innovations in the forest pathogenic fungi Armillaria.</title>
        <authorList>
            <person name="Sipos G."/>
            <person name="Prasanna A.N."/>
            <person name="Walter M.C."/>
            <person name="O'Connor E."/>
            <person name="Balint B."/>
            <person name="Krizsan K."/>
            <person name="Kiss B."/>
            <person name="Hess J."/>
            <person name="Varga T."/>
            <person name="Slot J."/>
            <person name="Riley R."/>
            <person name="Boka B."/>
            <person name="Rigling D."/>
            <person name="Barry K."/>
            <person name="Lee J."/>
            <person name="Mihaltcheva S."/>
            <person name="LaButti K."/>
            <person name="Lipzen A."/>
            <person name="Waldron R."/>
            <person name="Moloney N.M."/>
            <person name="Sperisen C."/>
            <person name="Kredics L."/>
            <person name="Vagvoelgyi C."/>
            <person name="Patrignani A."/>
            <person name="Fitzpatrick D."/>
            <person name="Nagy I."/>
            <person name="Doyle S."/>
            <person name="Anderson J.B."/>
            <person name="Grigoriev I.V."/>
            <person name="Gueldener U."/>
            <person name="Muensterkoetter M."/>
            <person name="Nagy L.G."/>
        </authorList>
    </citation>
    <scope>NUCLEOTIDE SEQUENCE [LARGE SCALE GENOMIC DNA]</scope>
    <source>
        <strain evidence="2">C18/9</strain>
    </source>
</reference>
<dbReference type="EMBL" id="FUEG01000020">
    <property type="protein sequence ID" value="SJL13628.1"/>
    <property type="molecule type" value="Genomic_DNA"/>
</dbReference>
<evidence type="ECO:0000313" key="2">
    <source>
        <dbReference type="Proteomes" id="UP000219338"/>
    </source>
</evidence>
<gene>
    <name evidence="1" type="ORF">ARMOST_17074</name>
</gene>
<accession>A0A284RXZ8</accession>